<dbReference type="Pfam" id="PF15445">
    <property type="entry name" value="ATS"/>
    <property type="match status" value="1"/>
</dbReference>
<evidence type="ECO:0000313" key="5">
    <source>
        <dbReference type="EMBL" id="SOV16642.1"/>
    </source>
</evidence>
<feature type="region of interest" description="Disordered" evidence="1">
    <location>
        <begin position="3106"/>
        <end position="3135"/>
    </location>
</feature>
<feature type="domain" description="Duffy-antigen binding" evidence="3">
    <location>
        <begin position="512"/>
        <end position="689"/>
    </location>
</feature>
<feature type="region of interest" description="Disordered" evidence="1">
    <location>
        <begin position="1588"/>
        <end position="1610"/>
    </location>
</feature>
<dbReference type="InterPro" id="IPR044932">
    <property type="entry name" value="PfEMP1_ATS_sf"/>
</dbReference>
<dbReference type="EMBL" id="LT969435">
    <property type="protein sequence ID" value="SOV16642.1"/>
    <property type="molecule type" value="Genomic_DNA"/>
</dbReference>
<feature type="region of interest" description="Disordered" evidence="1">
    <location>
        <begin position="3148"/>
        <end position="3182"/>
    </location>
</feature>
<proteinExistence type="predicted"/>
<evidence type="ECO:0000313" key="6">
    <source>
        <dbReference type="Proteomes" id="UP000831156"/>
    </source>
</evidence>
<feature type="compositionally biased region" description="Basic and acidic residues" evidence="1">
    <location>
        <begin position="3159"/>
        <end position="3182"/>
    </location>
</feature>
<dbReference type="Pfam" id="PF05424">
    <property type="entry name" value="Duffy_binding"/>
    <property type="match status" value="8"/>
</dbReference>
<feature type="domain" description="Duffy-antigen binding" evidence="3">
    <location>
        <begin position="2781"/>
        <end position="2946"/>
    </location>
</feature>
<name>A0ABY1UQP0_9APIC</name>
<evidence type="ECO:0000259" key="4">
    <source>
        <dbReference type="Pfam" id="PF15445"/>
    </source>
</evidence>
<feature type="compositionally biased region" description="Pro residues" evidence="1">
    <location>
        <begin position="3583"/>
        <end position="3598"/>
    </location>
</feature>
<feature type="compositionally biased region" description="Polar residues" evidence="1">
    <location>
        <begin position="3106"/>
        <end position="3117"/>
    </location>
</feature>
<protein>
    <submittedName>
        <fullName evidence="5">Erythrocyte membrane protein 1 (PfEMP1), truncated, putative</fullName>
    </submittedName>
</protein>
<feature type="compositionally biased region" description="Polar residues" evidence="1">
    <location>
        <begin position="3568"/>
        <end position="3580"/>
    </location>
</feature>
<feature type="domain" description="Duffy-antigen binding" evidence="3">
    <location>
        <begin position="3182"/>
        <end position="3353"/>
    </location>
</feature>
<dbReference type="Proteomes" id="UP000831156">
    <property type="component" value="Chromosome 12"/>
</dbReference>
<feature type="region of interest" description="Disordered" evidence="1">
    <location>
        <begin position="2883"/>
        <end position="2903"/>
    </location>
</feature>
<feature type="compositionally biased region" description="Low complexity" evidence="1">
    <location>
        <begin position="3551"/>
        <end position="3565"/>
    </location>
</feature>
<feature type="compositionally biased region" description="Polar residues" evidence="1">
    <location>
        <begin position="3126"/>
        <end position="3135"/>
    </location>
</feature>
<dbReference type="InterPro" id="IPR029211">
    <property type="entry name" value="PfEMP1_ATS"/>
</dbReference>
<evidence type="ECO:0000259" key="3">
    <source>
        <dbReference type="Pfam" id="PF05424"/>
    </source>
</evidence>
<feature type="domain" description="Duffy-antigen binding" evidence="3">
    <location>
        <begin position="3675"/>
        <end position="3848"/>
    </location>
</feature>
<dbReference type="InterPro" id="IPR042202">
    <property type="entry name" value="Duffy-ag-bd_sf"/>
</dbReference>
<dbReference type="Pfam" id="PF03011">
    <property type="entry name" value="PFEMP"/>
    <property type="match status" value="1"/>
</dbReference>
<reference evidence="5" key="1">
    <citation type="submission" date="2016-09" db="EMBL/GenBank/DDBJ databases">
        <authorList>
            <consortium name="Pathogen Informatics"/>
            <person name="Sun Q."/>
            <person name="Inoue M."/>
        </authorList>
    </citation>
    <scope>NUCLEOTIDE SEQUENCE</scope>
</reference>
<dbReference type="Gene3D" id="1.20.1310.20">
    <property type="entry name" value="Duffy-antigen binding domain"/>
    <property type="match status" value="9"/>
</dbReference>
<evidence type="ECO:0000259" key="2">
    <source>
        <dbReference type="Pfam" id="PF03011"/>
    </source>
</evidence>
<feature type="domain" description="Duffy-antigen binding" evidence="3">
    <location>
        <begin position="2422"/>
        <end position="2588"/>
    </location>
</feature>
<evidence type="ECO:0000256" key="1">
    <source>
        <dbReference type="SAM" id="MobiDB-lite"/>
    </source>
</evidence>
<dbReference type="Gene3D" id="1.20.58.830">
    <property type="match status" value="11"/>
</dbReference>
<feature type="region of interest" description="Disordered" evidence="1">
    <location>
        <begin position="4019"/>
        <end position="4054"/>
    </location>
</feature>
<dbReference type="Gene3D" id="1.10.1900.40">
    <property type="entry name" value="Acidic terminal segments, variant surface antigen of PfEMP1"/>
    <property type="match status" value="2"/>
</dbReference>
<feature type="domain" description="Duffy-binding-like" evidence="2">
    <location>
        <begin position="1292"/>
        <end position="1440"/>
    </location>
</feature>
<accession>A0ABY1UQP0</accession>
<dbReference type="InterPro" id="IPR008602">
    <property type="entry name" value="Duffy-antigen-binding"/>
</dbReference>
<feature type="domain" description="Duffy-antigen binding" evidence="3">
    <location>
        <begin position="2030"/>
        <end position="2208"/>
    </location>
</feature>
<sequence>MGNEISGRQTEVSNKYGIDLKELQKWYHGHYINFLKQEIKDKTWETKYQKEMKYKDGKTIHILHDKFCKWKDIQREIFEATLDNHRFLLYTWEERAKKIIDQAEVDNNFFGKKCDTDSTQSIDVHAGSSSPAGTSSTSNKTINLGICLPKRRENINKRLRNARKHISNILNKDEGSQNIKYTLAATTLIGSLALQTENEIDEFINKSSHNTEHVCKLLGRTYADYKEISKGKDVVEHDVSEDVQKLLLDIVKHIGGETKMEEIWKSHFRDKIENKLKEVKNSKKGSKNEISCTLDGSEEQTPQCLRYMQEFLEEFLEQKTMIEQLLEKRCKNKNSINDVNCKAYCTLYNDFISGRKDCYVKYKKQCEENLKDHSEYRQKEVYDQDVKEIEKKIKDKSGCNTCGSDHDVDLGPLFDGNDPNTNKSYYCHCENGKRRNNEPEQCKKKTKSAVLSLAGKWQQGIYNNNKNKPNVPSSVCGLQFRDHNSTGGDGEDPCGGIPSGTSWNCNDIVHEGICIPPRRQEICISNIRKLGQTDISTFNSNKLLLEIMLAAKAQAVHLLNHNHGRKRGIPHNVCDSIKLSFLDFGDIIKGTDNANDEYSMTTESNLKAIFEKIRDEWKKNGDNTYDDTTAVDGLRELRKDWWDKNKDKIWEAFNCDGTTKKTCGNGKVPDDSRSQFLRWLEEWGNEFCHEHKWMQQSVDKACQPCGKDCESSWTSWFSFNLFRPIGDICDCKNKCKEYSKWIYDKKKEFDNQKKYYDEKITSMDFGETSGTTPSVGSHSRGSTSATTKSSVSEYLNKKSKNSCQNIDFSKPEVIFSSYPDESHYRHHCSRCYAQLEADLTDKNGMETSVCRVDKILTKDKSSNITHFCNDKNLVNTVRKDDTTDWKYKNVSKTYSVSSGGNVGVPPRYDNICKDTIKTNSARDNYTSSHDYYDNNRMFLSELILIAKHEGKRLREHYKGRGGGTSSGHDEKSVFCTAIQRSFADIADIVKGTSIIHNEKDDVEKHLKDMFNKLRNEYQTFAYNEMYNDVDGLVKFRKNWWERNRHMIWEAFNCESSNHKSSNQMDMDKVPQLLRWITEWSEKFCKKQKEQYAKLQNACSDCTNGKCETNSGKNTQKCTKCTNVCAQYQEIINKWSNQWKEYNKLYIELYNKALDVADTTLDDNALYMRNVIREKNWGTLPFASEYVKGTMNINECEAQNEFGNINDDKYAFKTFPNGYDVACSCDQPQHKGSTNSGDTITTIITPQIKTDLCDKTNKSIKYERWECNQKDKDGKDTCRKKDEYYTHQEFSDLLEQWVRSFLNEYEAFEKKIKECTNKANGNTSDPNTCPKEDCPNQCYCYKKWEINRKYEWNKQKEYFKKHNNENDAHLTGANLGSLENLGRLGTLQYYLTLQFGAELKKALGPQNSLQEAQEKSNKYDEITQILMMAENMINECVNKCPKKLDCHQKGFVTNWKCNQSIENRTAQTNNEHKYCIRESIQKEEEKTINSNNFFFNIFNDWLEDIDRTIDEYIEILKISCDKTKTKNGKECNLCEDDCNCYKEWKKKIETQWGKQKRYFERYKENHEQMKHIDLDIYLQAKCELDATEKGKNEREAQQKCSKKNTSSGSDHTIFDEMLENKTKKQKSVCESCQTDNENKPVDQSTCDGINNVEHCNDKDYDDPDSTKKSQPKKNWKCTETGGYLEPNVCVPPRTQPLCIASMYNSTGDVVLLSNSEEDLKKKLKEAIKTETKRLYEYYQKKKTGKTSGQVPRGFCEAAYRSFNDFKHMVLGDMLWEPPSIKKVKDKIGDIIKSTNGGSGNTPATTEERQKWWNKNEHEFWNALKCGIKAGNGDPTSCPRLINDDDQFEWWAKEWSEDYYEKRKTLAYKVDAACKDGKKGCNGASGQTTPSGDCGKKCEEYKKFLQNKGGEWTKNFKKFLDDKEKEQQTKGKNINSIDDEKMYMPQNHYLLHPCTYQSCDGTHIKDLLGKKDHGELQNKCTCNTSPPSAGSSTDTENPCDDKFEFHACNEKKYDLGLWSSTYVTNPQDRGKVFAPPRRNSICIGWLFSPINTSGSSKMAAKNELRQKLMDAARGESHYLHKYYKTSGNTDTTKYCDALKRSYYDFGDIVKGTDLWSGGYSPLVQKNIHDVFAMKDDGTATFSEEQIKEERKKWWDQNKDAVWEAMNKCVKSNKCDNTTIPDDETKPQFLRWYEEWYEQFCKERDVYLQQISSECSNKGNYEKCETNDKSCQNVCSKYSKWINHKRNEWTNQKHKYQDNYQDAQLNPDDDEFKKATKDMSSPEVFLNDKYKDLCERTKVNDMDLIVEKKDTHYKYKYEPLCTRCRMKQLIDKAKEIKKKNDTSQQKAAHITTIDDICKNNNSEICDHVDDNGPIKVPIDPDNNDPNKNKEKNGNINCGGMPSDINDIKWVGKDHYTWLHNLNPNIYVSPRRRKLCYEIDGSKGENDLKKQLLTAAANDAYNLGIKYNDYKNHYGIKPCRALKYSFNDYKHIILGTDNLEPPNNRTEKKLNEIFKAENSGKANDGQSGSQQRKDWWNKNKKCVWDVMVCGYKKGKEEAYDNGNIPELTNNDGGGTHNKCDIPTEFDNTDQFLVWLREWYEDFCRIRNKLKSEVESSCKIEEGTFDCKKCTEKCKEYKKYMEGKKKEWAGQKTYYSNKRSEQNGKIKGYTEQDSTEYLKKKFTSSCDAKPSANPQSSSGDKNVQDNIDLLTKERGHDVDEHCTCKKYTNDEIYIDIVAQDNCEGLKSAANETQPDKKIKWRNRNDKGYTYLKNGNDFKKEPVPEQVYLPPRKQKLCFRGLDGRGNGVTDKNKLREHLLKVGATEGYNLGQYYNEKNKNTTDPDKYSYDVEPCNALKYSFYDLRDIILGYDMLEPAGTGTEINLKKIFEKSGDGKPNSGDPGKPGSQERQKFWEKNKDCVWNAMLCGFTRGTTNSDKDLAQCNQIPSDTTYPVGTTREDGKNLQFLRWFAEWGEDYCKHYTREYDKLKQKCKDCNVDNGKKTCGTECDECKKQCQLYQYFINKWKDQYNKQSGHFQRSKISGTYIAVNEAESSSNALEYLNKQLKNMICTSGNNCKCMEEKSTQNGNNDMPKSLDYPPEEIGDKCTCTNDSGNASGPGSTGNRNPGAGGASHTPQATTSQCKIKDYIKKNDETKQLNRGKKHCNEKKGNPKPKPWDCKETSVDPKHEGACMPPRRQILCIRYLKELTGNETTDDLKEVLIKSASLETYFLWEKYIEDKQKEKSRTSTDEIENQLKKGTIPDEFKRIMFYTFGDFKDLFVDKDISTNVIGKNDQVKTAKERITNIFQKNGQSGKTDEEKRKHWWDSIQEDVWNAMVCSLSYNDQIKNVDDTTRTNLEKQNNYTNVTFSGTVTKLSEFAGRPQFLRWMTEWGEDFCRKQKSQLETLQNACNDYTCGSSNVQEKTKCETECKNYRTFITKWKEHYNKQKIKYKDDKSSYEDEDAKQSEHAYQYLNKKLQKICNNGSKTTGKCDYNCMNDTSSSSTYMPASLDEKPDSVKNKCGCQDAPSPHPGGGPGGNTNTQPDSGSIKPGNLPNSTVPNGSGNQNPGSPNAPDTVPSSGTSQDSSNTQVPPAPHQPPPSGPPIPSHVPQKPDGTHGPDSHVPMSPSSQNNNKEFDELNDCPLVDSNVCNKYNANYCRTKRFDTKLRNWNNNLLKDSTGVNSGVLVPPRRTKICFSNITRKIRTINKEEHFTREVLNIASTEAKHLREIYKNKEDNESDILFDAIKYSFADIGNILKGDDMLEDGKSEKIKEIFEKIYKTEKDSVPQKRQNWWNYNKQKVWNIMLCHYEGNNNRNYCDEYEKIDEIDQFLRWLTEWSRQFCKERKNMTENVKEKCNEDLKTNAQKVVKGTLIPECKELLKYYENWFHNRNIEWKALSDRYKRVNIDNIKLNGNIETAEHYVKNKCPECNCEYNDLEDMFNIFLKSNQKLITTLDEKVRQDETKAKGGSINSLMTSAETLAKNISTIAPILVKKVIRDPEKLVGKIINVAVETTIKAAAQAKDIVEKVQQIQEQKNSPTPTPTPAPASPTPSTPPSTPTTSSPEMIVVPAIGAVTATILGILLYKWRSPIRSKRHVDDMIRILEIPQNYHEISTNKSSNRYIPYGSKYKGKTYIYVEGEETDDYLRDISSTDVTTSSSESEYEEMDINDIYGYKSPKYKTLIEVVLKPSNKTYDAENIHIDNIEDTTYIPSDDTQTSGNIPSDIPTNKFTEEEWSQLKKDFILNMLQNDNMDISRENLSGTPTTDTQPDIEDNSFGEKPFITSIQDRKLYSDDNEIIYNIDWNVPKNISTNTATYNSLYSGIDLINDSLNRGNDIYDELLKRKENELFGTKHTKKNTTFNNVATQKYDDPIVNQLDLFHTWLDRHRDMCNQWNNKEEMLSKLYEEWKNENKEHLLYTSTIDNINRINDENYNKINPNTQINHEHNDITSLEHLRSTNIPPNDITRNNNDSQTKNFRTNVSMDILMDENNNIPRDKDYLQNSYNF</sequence>
<dbReference type="InterPro" id="IPR004258">
    <property type="entry name" value="DBL"/>
</dbReference>
<gene>
    <name evidence="5" type="ORF">PGABG01_1239100</name>
</gene>
<feature type="compositionally biased region" description="Pro residues" evidence="1">
    <location>
        <begin position="4030"/>
        <end position="4048"/>
    </location>
</feature>
<keyword evidence="6" id="KW-1185">Reference proteome</keyword>
<feature type="domain" description="Duffy-antigen binding" evidence="3">
    <location>
        <begin position="1687"/>
        <end position="1846"/>
    </location>
</feature>
<feature type="region of interest" description="Disordered" evidence="1">
    <location>
        <begin position="2374"/>
        <end position="2393"/>
    </location>
</feature>
<feature type="domain" description="Duffy-antigen binding" evidence="3">
    <location>
        <begin position="904"/>
        <end position="1091"/>
    </location>
</feature>
<dbReference type="SUPFAM" id="SSF140924">
    <property type="entry name" value="Duffy binding domain-like"/>
    <property type="match status" value="11"/>
</dbReference>
<organism evidence="5 6">
    <name type="scientific">Plasmodium gaboni</name>
    <dbReference type="NCBI Taxonomy" id="647221"/>
    <lineage>
        <taxon>Eukaryota</taxon>
        <taxon>Sar</taxon>
        <taxon>Alveolata</taxon>
        <taxon>Apicomplexa</taxon>
        <taxon>Aconoidasida</taxon>
        <taxon>Haemosporida</taxon>
        <taxon>Plasmodiidae</taxon>
        <taxon>Plasmodium</taxon>
        <taxon>Plasmodium (Laverania)</taxon>
    </lineage>
</organism>
<feature type="domain" description="Plasmodium falciparum erythrocyte membrane protein 1 acidic terminal segment" evidence="4">
    <location>
        <begin position="4082"/>
        <end position="4481"/>
    </location>
</feature>
<feature type="region of interest" description="Disordered" evidence="1">
    <location>
        <begin position="3496"/>
        <end position="3628"/>
    </location>
</feature>